<dbReference type="AlphaFoldDB" id="A0A7W2TX75"/>
<dbReference type="InterPro" id="IPR029063">
    <property type="entry name" value="SAM-dependent_MTases_sf"/>
</dbReference>
<evidence type="ECO:0000313" key="1">
    <source>
        <dbReference type="EMBL" id="MBA6413622.1"/>
    </source>
</evidence>
<reference evidence="1 2" key="1">
    <citation type="submission" date="2020-07" db="EMBL/GenBank/DDBJ databases">
        <title>Halieaceae bacterium, F7430, whole genome shotgun sequencing project.</title>
        <authorList>
            <person name="Jiang S."/>
            <person name="Liu Z.W."/>
            <person name="Du Z.J."/>
        </authorList>
    </citation>
    <scope>NUCLEOTIDE SEQUENCE [LARGE SCALE GENOMIC DNA]</scope>
    <source>
        <strain evidence="1 2">F7430</strain>
    </source>
</reference>
<dbReference type="PANTHER" id="PTHR20974">
    <property type="entry name" value="UPF0585 PROTEIN CG18661"/>
    <property type="match status" value="1"/>
</dbReference>
<protein>
    <submittedName>
        <fullName evidence="1">DUF938 domain-containing protein</fullName>
    </submittedName>
</protein>
<keyword evidence="2" id="KW-1185">Reference proteome</keyword>
<dbReference type="SUPFAM" id="SSF53335">
    <property type="entry name" value="S-adenosyl-L-methionine-dependent methyltransferases"/>
    <property type="match status" value="1"/>
</dbReference>
<dbReference type="Proteomes" id="UP000539350">
    <property type="component" value="Unassembled WGS sequence"/>
</dbReference>
<dbReference type="Gene3D" id="3.40.50.150">
    <property type="entry name" value="Vaccinia Virus protein VP39"/>
    <property type="match status" value="1"/>
</dbReference>
<dbReference type="Pfam" id="PF06080">
    <property type="entry name" value="DUF938"/>
    <property type="match status" value="1"/>
</dbReference>
<organism evidence="1 2">
    <name type="scientific">Sediminihaliea albiluteola</name>
    <dbReference type="NCBI Taxonomy" id="2758564"/>
    <lineage>
        <taxon>Bacteria</taxon>
        <taxon>Pseudomonadati</taxon>
        <taxon>Pseudomonadota</taxon>
        <taxon>Gammaproteobacteria</taxon>
        <taxon>Cellvibrionales</taxon>
        <taxon>Halieaceae</taxon>
        <taxon>Sediminihaliea</taxon>
    </lineage>
</organism>
<dbReference type="PANTHER" id="PTHR20974:SF0">
    <property type="entry name" value="UPF0585 PROTEIN CG18661"/>
    <property type="match status" value="1"/>
</dbReference>
<accession>A0A7W2TX75</accession>
<comment type="caution">
    <text evidence="1">The sequence shown here is derived from an EMBL/GenBank/DDBJ whole genome shotgun (WGS) entry which is preliminary data.</text>
</comment>
<dbReference type="InterPro" id="IPR010342">
    <property type="entry name" value="DUF938"/>
</dbReference>
<evidence type="ECO:0000313" key="2">
    <source>
        <dbReference type="Proteomes" id="UP000539350"/>
    </source>
</evidence>
<dbReference type="EMBL" id="JACFXU010000014">
    <property type="protein sequence ID" value="MBA6413622.1"/>
    <property type="molecule type" value="Genomic_DNA"/>
</dbReference>
<gene>
    <name evidence="1" type="ORF">H2508_10920</name>
</gene>
<name>A0A7W2TX75_9GAMM</name>
<sequence length="199" mass="22122">MDNLPFSQACENNKQVILERLQKHFSHSQKVLELGAGTGQHACWFAQHMPHLQWQPSDVAANLALLSLRCDAYPGDNLLPPVALDVCEQPWPLAIPDAVFSANSFHIMPFAAVELCFAELGRRAAKGTLLCVYGPFNYHGAYTSASNQRFDQWLSQQHPDSAIRDFEAVDALAQAAGFVLLNDHAMPANNRLLVWQRQA</sequence>
<proteinExistence type="predicted"/>
<dbReference type="RefSeq" id="WP_182173172.1">
    <property type="nucleotide sequence ID" value="NZ_JACFXU010000014.1"/>
</dbReference>